<feature type="signal peptide" evidence="9">
    <location>
        <begin position="1"/>
        <end position="22"/>
    </location>
</feature>
<dbReference type="AlphaFoldDB" id="Q02CE4"/>
<keyword evidence="7" id="KW-1015">Disulfide bond</keyword>
<evidence type="ECO:0000256" key="6">
    <source>
        <dbReference type="ARBA" id="ARBA00022837"/>
    </source>
</evidence>
<evidence type="ECO:0000256" key="7">
    <source>
        <dbReference type="ARBA" id="ARBA00023157"/>
    </source>
</evidence>
<dbReference type="EMBL" id="CP000473">
    <property type="protein sequence ID" value="ABJ81272.1"/>
    <property type="molecule type" value="Genomic_DNA"/>
</dbReference>
<reference evidence="10" key="1">
    <citation type="submission" date="2006-10" db="EMBL/GenBank/DDBJ databases">
        <title>Complete sequence of Solibacter usitatus Ellin6076.</title>
        <authorList>
            <consortium name="US DOE Joint Genome Institute"/>
            <person name="Copeland A."/>
            <person name="Lucas S."/>
            <person name="Lapidus A."/>
            <person name="Barry K."/>
            <person name="Detter J.C."/>
            <person name="Glavina del Rio T."/>
            <person name="Hammon N."/>
            <person name="Israni S."/>
            <person name="Dalin E."/>
            <person name="Tice H."/>
            <person name="Pitluck S."/>
            <person name="Thompson L.S."/>
            <person name="Brettin T."/>
            <person name="Bruce D."/>
            <person name="Han C."/>
            <person name="Tapia R."/>
            <person name="Gilna P."/>
            <person name="Schmutz J."/>
            <person name="Larimer F."/>
            <person name="Land M."/>
            <person name="Hauser L."/>
            <person name="Kyrpides N."/>
            <person name="Mikhailova N."/>
            <person name="Janssen P.H."/>
            <person name="Kuske C.R."/>
            <person name="Richardson P."/>
        </authorList>
    </citation>
    <scope>NUCLEOTIDE SEQUENCE</scope>
    <source>
        <strain evidence="10">Ellin6076</strain>
    </source>
</reference>
<proteinExistence type="inferred from homology"/>
<dbReference type="eggNOG" id="COG0627">
    <property type="taxonomic scope" value="Bacteria"/>
</dbReference>
<dbReference type="ESTHER" id="solus-q43wq9">
    <property type="family name" value="Tannase"/>
</dbReference>
<evidence type="ECO:0000313" key="10">
    <source>
        <dbReference type="EMBL" id="ABJ81272.1"/>
    </source>
</evidence>
<accession>Q02CE4</accession>
<dbReference type="PANTHER" id="PTHR33938">
    <property type="entry name" value="FERULOYL ESTERASE B-RELATED"/>
    <property type="match status" value="1"/>
</dbReference>
<dbReference type="PANTHER" id="PTHR33938:SF15">
    <property type="entry name" value="FERULOYL ESTERASE B-RELATED"/>
    <property type="match status" value="1"/>
</dbReference>
<comment type="similarity">
    <text evidence="1">Belongs to the tannase family.</text>
</comment>
<dbReference type="InterPro" id="IPR011118">
    <property type="entry name" value="Tannase/feruloyl_esterase"/>
</dbReference>
<evidence type="ECO:0000256" key="4">
    <source>
        <dbReference type="ARBA" id="ARBA00022729"/>
    </source>
</evidence>
<keyword evidence="5" id="KW-0378">Hydrolase</keyword>
<feature type="region of interest" description="Disordered" evidence="8">
    <location>
        <begin position="165"/>
        <end position="217"/>
    </location>
</feature>
<dbReference type="OrthoDB" id="1111523at2"/>
<keyword evidence="2" id="KW-0719">Serine esterase</keyword>
<evidence type="ECO:0000256" key="3">
    <source>
        <dbReference type="ARBA" id="ARBA00022723"/>
    </source>
</evidence>
<dbReference type="InterPro" id="IPR029058">
    <property type="entry name" value="AB_hydrolase_fold"/>
</dbReference>
<evidence type="ECO:0000256" key="2">
    <source>
        <dbReference type="ARBA" id="ARBA00022487"/>
    </source>
</evidence>
<dbReference type="KEGG" id="sus:Acid_0260"/>
<sequence precursor="true">MNRYRILLAVAASLAPVFVLHSQQAGNRPAPAAKTITESDCTAAKLGFEIPAGAIGEPVSAVSLNAPQWHAEASGAPAYCSVEGSIAPVDKDAPPIRFGVALPASWSSRGVQLGGGGMNGTIPRLTGGVGRGGAPLLGQGFATYGSDSGHQMGGFAMPGGMGMPGGARGGASGQAAPGIPGRGPQGAAPAGAGPGGGMPGRGGGMPSGFGTPNPEADKWALNNEAMTNLGHMQLKKTHDVAMVVMQRAYGARPRFSYFIGNSQGGRESLTVAQRYPADYDGIAAEVPIVNFSTLMLAPELIRIQEKLAANWVTPAKVNAIRGEFMRQCDKLDGLVDGVINNYMACRALFNGKQGDPNRNPWAAKRCPDNVDPYPEDTSAAACLTDGQISTLKMIYSPYVFTTPLANGVKSFGMWVPNSDPSGSGLIVNMRYRGQEGAAENAPMHGHLGILGVTGFLMRDLTANPLDYVEGGPLNKRRVEISAILDSTNPDLSAFQKRGGKLIAVIGTNDTLASPGAQLDYYQSVLDKLGRAAVDSFARFFVLPQTGHGLSGNSYGTDGDGKQVAVQPIPNTYDRLGMIVDWVENGKAPGKSVTVTAGDRSLPMCSYPAYPKYSSGPAGSASSYTCSLNE</sequence>
<dbReference type="InParanoid" id="Q02CE4"/>
<dbReference type="STRING" id="234267.Acid_0260"/>
<dbReference type="SUPFAM" id="SSF53474">
    <property type="entry name" value="alpha/beta-Hydrolases"/>
    <property type="match status" value="1"/>
</dbReference>
<dbReference type="GO" id="GO:0046872">
    <property type="term" value="F:metal ion binding"/>
    <property type="evidence" value="ECO:0007669"/>
    <property type="project" value="UniProtKB-KW"/>
</dbReference>
<dbReference type="HOGENOM" id="CLU_014819_4_0_0"/>
<feature type="compositionally biased region" description="Gly residues" evidence="8">
    <location>
        <begin position="192"/>
        <end position="207"/>
    </location>
</feature>
<dbReference type="Pfam" id="PF07519">
    <property type="entry name" value="Tannase"/>
    <property type="match status" value="2"/>
</dbReference>
<protein>
    <submittedName>
        <fullName evidence="10">Tannase and feruloyl esterase</fullName>
    </submittedName>
</protein>
<gene>
    <name evidence="10" type="ordered locus">Acid_0260</name>
</gene>
<feature type="chain" id="PRO_5004163502" evidence="9">
    <location>
        <begin position="23"/>
        <end position="629"/>
    </location>
</feature>
<organism evidence="10">
    <name type="scientific">Solibacter usitatus (strain Ellin6076)</name>
    <dbReference type="NCBI Taxonomy" id="234267"/>
    <lineage>
        <taxon>Bacteria</taxon>
        <taxon>Pseudomonadati</taxon>
        <taxon>Acidobacteriota</taxon>
        <taxon>Terriglobia</taxon>
        <taxon>Bryobacterales</taxon>
        <taxon>Solibacteraceae</taxon>
        <taxon>Candidatus Solibacter</taxon>
    </lineage>
</organism>
<dbReference type="GO" id="GO:0052689">
    <property type="term" value="F:carboxylic ester hydrolase activity"/>
    <property type="evidence" value="ECO:0007669"/>
    <property type="project" value="UniProtKB-KW"/>
</dbReference>
<name>Q02CE4_SOLUE</name>
<keyword evidence="4 9" id="KW-0732">Signal</keyword>
<evidence type="ECO:0000256" key="8">
    <source>
        <dbReference type="SAM" id="MobiDB-lite"/>
    </source>
</evidence>
<evidence type="ECO:0000256" key="9">
    <source>
        <dbReference type="SAM" id="SignalP"/>
    </source>
</evidence>
<keyword evidence="6" id="KW-0106">Calcium</keyword>
<evidence type="ECO:0000256" key="1">
    <source>
        <dbReference type="ARBA" id="ARBA00006249"/>
    </source>
</evidence>
<keyword evidence="3" id="KW-0479">Metal-binding</keyword>
<evidence type="ECO:0000256" key="5">
    <source>
        <dbReference type="ARBA" id="ARBA00022801"/>
    </source>
</evidence>